<name>A0A9P9AHM9_9HYPO</name>
<reference evidence="3 4" key="1">
    <citation type="journal article" date="2021" name="Nat. Commun.">
        <title>Genetic determinants of endophytism in the Arabidopsis root mycobiome.</title>
        <authorList>
            <person name="Mesny F."/>
            <person name="Miyauchi S."/>
            <person name="Thiergart T."/>
            <person name="Pickel B."/>
            <person name="Atanasova L."/>
            <person name="Karlsson M."/>
            <person name="Huettel B."/>
            <person name="Barry K.W."/>
            <person name="Haridas S."/>
            <person name="Chen C."/>
            <person name="Bauer D."/>
            <person name="Andreopoulos W."/>
            <person name="Pangilinan J."/>
            <person name="LaButti K."/>
            <person name="Riley R."/>
            <person name="Lipzen A."/>
            <person name="Clum A."/>
            <person name="Drula E."/>
            <person name="Henrissat B."/>
            <person name="Kohler A."/>
            <person name="Grigoriev I.V."/>
            <person name="Martin F.M."/>
            <person name="Hacquard S."/>
        </authorList>
    </citation>
    <scope>NUCLEOTIDE SEQUENCE [LARGE SCALE GENOMIC DNA]</scope>
    <source>
        <strain evidence="3 4">MPI-CAGE-CH-0241</strain>
    </source>
</reference>
<protein>
    <recommendedName>
        <fullName evidence="2">Nephrocystin 3-like N-terminal domain-containing protein</fullName>
    </recommendedName>
</protein>
<dbReference type="Gene3D" id="3.40.50.300">
    <property type="entry name" value="P-loop containing nucleotide triphosphate hydrolases"/>
    <property type="match status" value="1"/>
</dbReference>
<dbReference type="Proteomes" id="UP000777438">
    <property type="component" value="Unassembled WGS sequence"/>
</dbReference>
<dbReference type="OrthoDB" id="7464126at2759"/>
<dbReference type="InterPro" id="IPR029058">
    <property type="entry name" value="AB_hydrolase_fold"/>
</dbReference>
<dbReference type="EMBL" id="JAGPYM010000079">
    <property type="protein sequence ID" value="KAH6869158.1"/>
    <property type="molecule type" value="Genomic_DNA"/>
</dbReference>
<feature type="non-terminal residue" evidence="3">
    <location>
        <position position="1"/>
    </location>
</feature>
<keyword evidence="4" id="KW-1185">Reference proteome</keyword>
<sequence>MQNRISNTGLSVAYEPENCAPVADIVFIHGFDGHPYKSWASARAPHTATSPATAQPKASGDGSGKSSPVFWPVDLLPKECPDSRILMYGYETAIANVMAGATNDIVFSYSKDLLSVLGRERILNRPLIFVAHGLGGLIVKAMLASSATSTAIEHNNVIDSTAAVIFLGTPHRGSPNRTAPSELVQSTVGTYLEQAQEAFSRLWQKHDFRVKTFQGMSNKAAPASSSMIGDRRERAETINANHMEMCRFTGVDDPNYHRVAGELRSIYLSIARSVDLSGHIQRSGSMLSDASLVQRHGANEDELSEAEKACLQSLWFPNMNAHSQNLKNPAEQTCLWLFKHKAYEDWFNGRNRDKNFGLLWLKGKPGVGKSTLMKEAFRRSVLGQAKSDYCTAAFFFDAGGVELEHSPVGLFRSLLYQLLPGQREHLQNLAKLLDKTKLDRGDDAAESLLSDEAELKFLFESVFAQASAKRTLIFIDALDECDLESIRSQAYFWKKMTESAYTQGVDLNVCLSSRHYPSISIRGCPEIVIEHHNSHDIAAYVEQRLKPLDIAIEKKLLQDTVLRKSAGVFLWVVLIVDIMLMDWDQGKNLQYLLKQLDVVPEELETLFSDIFRSLSAEERQLTVRFFQWAILAVRPLRLHEWHHILAFIRQPTPSSLREWRGSDYFTDNDSQLERQIRAVSRGLVEVRPRVGEPKDRGFETISVCASAGSLDDEYGDTRVVQVIHESVRDFFLKSNGFSILDPSVGSHPIGDGHRSIMATCLDYINIAELDTLIQAR</sequence>
<organism evidence="3 4">
    <name type="scientific">Thelonectria olida</name>
    <dbReference type="NCBI Taxonomy" id="1576542"/>
    <lineage>
        <taxon>Eukaryota</taxon>
        <taxon>Fungi</taxon>
        <taxon>Dikarya</taxon>
        <taxon>Ascomycota</taxon>
        <taxon>Pezizomycotina</taxon>
        <taxon>Sordariomycetes</taxon>
        <taxon>Hypocreomycetidae</taxon>
        <taxon>Hypocreales</taxon>
        <taxon>Nectriaceae</taxon>
        <taxon>Thelonectria</taxon>
    </lineage>
</organism>
<gene>
    <name evidence="3" type="ORF">B0T10DRAFT_384294</name>
</gene>
<evidence type="ECO:0000259" key="2">
    <source>
        <dbReference type="Pfam" id="PF24883"/>
    </source>
</evidence>
<evidence type="ECO:0000313" key="3">
    <source>
        <dbReference type="EMBL" id="KAH6869158.1"/>
    </source>
</evidence>
<comment type="caution">
    <text evidence="3">The sequence shown here is derived from an EMBL/GenBank/DDBJ whole genome shotgun (WGS) entry which is preliminary data.</text>
</comment>
<dbReference type="SUPFAM" id="SSF53474">
    <property type="entry name" value="alpha/beta-Hydrolases"/>
    <property type="match status" value="1"/>
</dbReference>
<dbReference type="InterPro" id="IPR027417">
    <property type="entry name" value="P-loop_NTPase"/>
</dbReference>
<dbReference type="PANTHER" id="PTHR10039">
    <property type="entry name" value="AMELOGENIN"/>
    <property type="match status" value="1"/>
</dbReference>
<dbReference type="SUPFAM" id="SSF52540">
    <property type="entry name" value="P-loop containing nucleoside triphosphate hydrolases"/>
    <property type="match status" value="1"/>
</dbReference>
<feature type="domain" description="Nephrocystin 3-like N-terminal" evidence="2">
    <location>
        <begin position="332"/>
        <end position="514"/>
    </location>
</feature>
<dbReference type="Pfam" id="PF24883">
    <property type="entry name" value="NPHP3_N"/>
    <property type="match status" value="1"/>
</dbReference>
<dbReference type="Gene3D" id="3.40.50.1820">
    <property type="entry name" value="alpha/beta hydrolase"/>
    <property type="match status" value="1"/>
</dbReference>
<evidence type="ECO:0000313" key="4">
    <source>
        <dbReference type="Proteomes" id="UP000777438"/>
    </source>
</evidence>
<accession>A0A9P9AHM9</accession>
<keyword evidence="1" id="KW-0677">Repeat</keyword>
<dbReference type="PANTHER" id="PTHR10039:SF5">
    <property type="entry name" value="NACHT DOMAIN-CONTAINING PROTEIN"/>
    <property type="match status" value="1"/>
</dbReference>
<evidence type="ECO:0000256" key="1">
    <source>
        <dbReference type="ARBA" id="ARBA00022737"/>
    </source>
</evidence>
<dbReference type="AlphaFoldDB" id="A0A9P9AHM9"/>
<proteinExistence type="predicted"/>
<dbReference type="InterPro" id="IPR056884">
    <property type="entry name" value="NPHP3-like_N"/>
</dbReference>